<dbReference type="NCBIfam" id="TIGR00526">
    <property type="entry name" value="folB_dom"/>
    <property type="match status" value="1"/>
</dbReference>
<evidence type="ECO:0000259" key="7">
    <source>
        <dbReference type="SMART" id="SM00905"/>
    </source>
</evidence>
<dbReference type="EC" id="4.1.2.25" evidence="6"/>
<evidence type="ECO:0000256" key="5">
    <source>
        <dbReference type="ARBA" id="ARBA00023239"/>
    </source>
</evidence>
<dbReference type="Pfam" id="PF02152">
    <property type="entry name" value="FolB"/>
    <property type="match status" value="1"/>
</dbReference>
<keyword evidence="10" id="KW-1185">Reference proteome</keyword>
<dbReference type="InterPro" id="IPR006157">
    <property type="entry name" value="FolB_dom"/>
</dbReference>
<dbReference type="SMART" id="SM00905">
    <property type="entry name" value="FolB"/>
    <property type="match status" value="1"/>
</dbReference>
<dbReference type="GO" id="GO:0004150">
    <property type="term" value="F:dihydroneopterin aldolase activity"/>
    <property type="evidence" value="ECO:0007669"/>
    <property type="project" value="UniProtKB-UniRule"/>
</dbReference>
<evidence type="ECO:0000256" key="3">
    <source>
        <dbReference type="ARBA" id="ARBA00005708"/>
    </source>
</evidence>
<evidence type="ECO:0000256" key="1">
    <source>
        <dbReference type="ARBA" id="ARBA00001353"/>
    </source>
</evidence>
<dbReference type="EMBL" id="CP072385">
    <property type="protein sequence ID" value="QUC10787.1"/>
    <property type="molecule type" value="Genomic_DNA"/>
</dbReference>
<dbReference type="RefSeq" id="WP_041696117.1">
    <property type="nucleotide sequence ID" value="NZ_CAJZDL010000152.1"/>
</dbReference>
<dbReference type="PANTHER" id="PTHR42844:SF1">
    <property type="entry name" value="DIHYDRONEOPTERIN ALDOLASE 1-RELATED"/>
    <property type="match status" value="1"/>
</dbReference>
<dbReference type="EMBL" id="LR134406">
    <property type="protein sequence ID" value="VEH69149.1"/>
    <property type="molecule type" value="Genomic_DNA"/>
</dbReference>
<dbReference type="AlphaFoldDB" id="A0A3N4D493"/>
<comment type="similarity">
    <text evidence="3 6">Belongs to the DHNA family.</text>
</comment>
<sequence>MDAISITGLTATGFHGVFPEERLNGQRFVVDVELGLHVETRSDELSDTVDYAGIADLIRAEIEGEPCRLIETLAGRIADRCLSNSLVQQVRVTVHKPQAPVPHELSDLSVTITRSSHEQRSL</sequence>
<dbReference type="GeneID" id="64405909"/>
<dbReference type="InterPro" id="IPR043133">
    <property type="entry name" value="GTP-CH-I_C/QueF"/>
</dbReference>
<name>A0A3N4D493_9ACTN</name>
<dbReference type="GO" id="GO:0046656">
    <property type="term" value="P:folic acid biosynthetic process"/>
    <property type="evidence" value="ECO:0007669"/>
    <property type="project" value="UniProtKB-UniRule"/>
</dbReference>
<evidence type="ECO:0000256" key="4">
    <source>
        <dbReference type="ARBA" id="ARBA00022909"/>
    </source>
</evidence>
<feature type="domain" description="Dihydroneopterin aldolase/epimerase" evidence="7">
    <location>
        <begin position="4"/>
        <end position="114"/>
    </location>
</feature>
<organism evidence="9 10">
    <name type="scientific">Arachnia propionica</name>
    <dbReference type="NCBI Taxonomy" id="1750"/>
    <lineage>
        <taxon>Bacteria</taxon>
        <taxon>Bacillati</taxon>
        <taxon>Actinomycetota</taxon>
        <taxon>Actinomycetes</taxon>
        <taxon>Propionibacteriales</taxon>
        <taxon>Propionibacteriaceae</taxon>
        <taxon>Arachnia</taxon>
    </lineage>
</organism>
<dbReference type="Proteomes" id="UP000273044">
    <property type="component" value="Chromosome"/>
</dbReference>
<dbReference type="UniPathway" id="UPA00077">
    <property type="reaction ID" value="UER00154"/>
</dbReference>
<dbReference type="FunFam" id="3.30.1130.10:FF:000003">
    <property type="entry name" value="7,8-dihydroneopterin aldolase"/>
    <property type="match status" value="1"/>
</dbReference>
<keyword evidence="5 6" id="KW-0456">Lyase</keyword>
<dbReference type="PANTHER" id="PTHR42844">
    <property type="entry name" value="DIHYDRONEOPTERIN ALDOLASE 1-RELATED"/>
    <property type="match status" value="1"/>
</dbReference>
<gene>
    <name evidence="9" type="primary">folB</name>
    <name evidence="8" type="ORF">J5A53_13645</name>
    <name evidence="9" type="ORF">NCTC12967_00413</name>
</gene>
<comment type="pathway">
    <text evidence="2 6">Cofactor biosynthesis; tetrahydrofolate biosynthesis; 2-amino-4-hydroxy-6-hydroxymethyl-7,8-dihydropteridine diphosphate from 7,8-dihydroneopterin triphosphate: step 3/4.</text>
</comment>
<proteinExistence type="inferred from homology"/>
<dbReference type="NCBIfam" id="TIGR00525">
    <property type="entry name" value="folB"/>
    <property type="match status" value="1"/>
</dbReference>
<dbReference type="SUPFAM" id="SSF55620">
    <property type="entry name" value="Tetrahydrobiopterin biosynthesis enzymes-like"/>
    <property type="match status" value="1"/>
</dbReference>
<comment type="catalytic activity">
    <reaction evidence="1 6">
        <text>7,8-dihydroneopterin = 6-hydroxymethyl-7,8-dihydropterin + glycolaldehyde</text>
        <dbReference type="Rhea" id="RHEA:10540"/>
        <dbReference type="ChEBI" id="CHEBI:17001"/>
        <dbReference type="ChEBI" id="CHEBI:17071"/>
        <dbReference type="ChEBI" id="CHEBI:44841"/>
        <dbReference type="EC" id="4.1.2.25"/>
    </reaction>
</comment>
<dbReference type="InterPro" id="IPR006156">
    <property type="entry name" value="Dihydroneopterin_aldolase"/>
</dbReference>
<keyword evidence="4 6" id="KW-0289">Folate biosynthesis</keyword>
<dbReference type="CDD" id="cd00534">
    <property type="entry name" value="DHNA_DHNTPE"/>
    <property type="match status" value="1"/>
</dbReference>
<evidence type="ECO:0000313" key="9">
    <source>
        <dbReference type="EMBL" id="VEH69149.1"/>
    </source>
</evidence>
<accession>A0A3N4D493</accession>
<evidence type="ECO:0000256" key="2">
    <source>
        <dbReference type="ARBA" id="ARBA00005013"/>
    </source>
</evidence>
<evidence type="ECO:0000313" key="8">
    <source>
        <dbReference type="EMBL" id="QUC10787.1"/>
    </source>
</evidence>
<reference evidence="9 10" key="1">
    <citation type="submission" date="2018-12" db="EMBL/GenBank/DDBJ databases">
        <authorList>
            <consortium name="Pathogen Informatics"/>
        </authorList>
    </citation>
    <scope>NUCLEOTIDE SEQUENCE [LARGE SCALE GENOMIC DNA]</scope>
    <source>
        <strain evidence="9 10">NCTC12967</strain>
    </source>
</reference>
<dbReference type="OrthoDB" id="3212934at2"/>
<comment type="function">
    <text evidence="6">Catalyzes the conversion of 7,8-dihydroneopterin to 6-hydroxymethyl-7,8-dihydropterin.</text>
</comment>
<dbReference type="Gene3D" id="3.30.1130.10">
    <property type="match status" value="1"/>
</dbReference>
<dbReference type="GO" id="GO:0005737">
    <property type="term" value="C:cytoplasm"/>
    <property type="evidence" value="ECO:0007669"/>
    <property type="project" value="TreeGrafter"/>
</dbReference>
<dbReference type="Proteomes" id="UP000677180">
    <property type="component" value="Chromosome"/>
</dbReference>
<protein>
    <recommendedName>
        <fullName evidence="6">7,8-dihydroneopterin aldolase</fullName>
        <ecNumber evidence="6">4.1.2.25</ecNumber>
    </recommendedName>
</protein>
<dbReference type="GO" id="GO:0046654">
    <property type="term" value="P:tetrahydrofolate biosynthetic process"/>
    <property type="evidence" value="ECO:0007669"/>
    <property type="project" value="UniProtKB-UniRule"/>
</dbReference>
<evidence type="ECO:0000256" key="6">
    <source>
        <dbReference type="RuleBase" id="RU362079"/>
    </source>
</evidence>
<evidence type="ECO:0000313" key="10">
    <source>
        <dbReference type="Proteomes" id="UP000273044"/>
    </source>
</evidence>
<reference evidence="8" key="2">
    <citation type="submission" date="2021-03" db="EMBL/GenBank/DDBJ databases">
        <title>Human Oral Microbial Genomes.</title>
        <authorList>
            <person name="Johnston C.D."/>
            <person name="Chen T."/>
            <person name="Dewhirst F.E."/>
        </authorList>
    </citation>
    <scope>NUCLEOTIDE SEQUENCE</scope>
    <source>
        <strain evidence="8">F0714</strain>
    </source>
</reference>